<keyword evidence="4" id="KW-1185">Reference proteome</keyword>
<organism evidence="3 4">
    <name type="scientific">Roseiarcus fermentans</name>
    <dbReference type="NCBI Taxonomy" id="1473586"/>
    <lineage>
        <taxon>Bacteria</taxon>
        <taxon>Pseudomonadati</taxon>
        <taxon>Pseudomonadota</taxon>
        <taxon>Alphaproteobacteria</taxon>
        <taxon>Hyphomicrobiales</taxon>
        <taxon>Roseiarcaceae</taxon>
        <taxon>Roseiarcus</taxon>
    </lineage>
</organism>
<gene>
    <name evidence="3" type="ORF">DFR50_13527</name>
</gene>
<dbReference type="Pfam" id="PF23127">
    <property type="entry name" value="DotM_C"/>
    <property type="match status" value="1"/>
</dbReference>
<reference evidence="3 4" key="1">
    <citation type="submission" date="2018-06" db="EMBL/GenBank/DDBJ databases">
        <title>Genomic Encyclopedia of Type Strains, Phase IV (KMG-IV): sequencing the most valuable type-strain genomes for metagenomic binning, comparative biology and taxonomic classification.</title>
        <authorList>
            <person name="Goeker M."/>
        </authorList>
    </citation>
    <scope>NUCLEOTIDE SEQUENCE [LARGE SCALE GENOMIC DNA]</scope>
    <source>
        <strain evidence="3 4">DSM 24875</strain>
    </source>
</reference>
<evidence type="ECO:0000313" key="3">
    <source>
        <dbReference type="EMBL" id="RBP05237.1"/>
    </source>
</evidence>
<keyword evidence="1" id="KW-0812">Transmembrane</keyword>
<dbReference type="Proteomes" id="UP000253529">
    <property type="component" value="Unassembled WGS sequence"/>
</dbReference>
<evidence type="ECO:0000259" key="2">
    <source>
        <dbReference type="Pfam" id="PF23127"/>
    </source>
</evidence>
<dbReference type="InterPro" id="IPR056464">
    <property type="entry name" value="DotM_C"/>
</dbReference>
<protein>
    <submittedName>
        <fullName evidence="3">Intracellular multiplication protein IcmP</fullName>
    </submittedName>
</protein>
<feature type="transmembrane region" description="Helical" evidence="1">
    <location>
        <begin position="16"/>
        <end position="36"/>
    </location>
</feature>
<accession>A0A366ES62</accession>
<evidence type="ECO:0000256" key="1">
    <source>
        <dbReference type="SAM" id="Phobius"/>
    </source>
</evidence>
<dbReference type="RefSeq" id="WP_113891886.1">
    <property type="nucleotide sequence ID" value="NZ_QNRK01000035.1"/>
</dbReference>
<comment type="caution">
    <text evidence="3">The sequence shown here is derived from an EMBL/GenBank/DDBJ whole genome shotgun (WGS) entry which is preliminary data.</text>
</comment>
<name>A0A366ES62_9HYPH</name>
<keyword evidence="1" id="KW-0472">Membrane</keyword>
<dbReference type="OrthoDB" id="5616932at2"/>
<feature type="domain" description="DotM C-terminal cytoplasmic" evidence="2">
    <location>
        <begin position="185"/>
        <end position="374"/>
    </location>
</feature>
<keyword evidence="1" id="KW-1133">Transmembrane helix</keyword>
<evidence type="ECO:0000313" key="4">
    <source>
        <dbReference type="Proteomes" id="UP000253529"/>
    </source>
</evidence>
<sequence length="384" mass="41426">MARSPRAPGAIGSDDYTGFSLILICVGLAILGWAGWKLWHAEISAGALIVAHREMQAIAWFSDRFSRADIGVERADPTGVQFNDLVRLYRNIGAEFLYPAMALVLGLAGLCFVRAGNARFTRAFDLEKLMAEQAKTSRSTAAYVGRRLTLSGVRAGDPRPADPALHVSEWIARYAQRDGRFHEASARRELVRQLGAEWKGRSSASPTVRCVLAVFALHGAERRDEAAGLLGLLSEGLPVDKTDSGDGPNEPLPFDPKTLAVADRVLAETKAAVWAIEIMDAHHFTTPGLMSVLNAARSRSGVLAPAQFAFLKLVDRRLWYALHALGFEADGLLAHPHPSQRVEAIGASAHWAAERAVGAPISTPEFDAAIAAIRPKTVAKAVET</sequence>
<feature type="transmembrane region" description="Helical" evidence="1">
    <location>
        <begin position="96"/>
        <end position="113"/>
    </location>
</feature>
<dbReference type="AlphaFoldDB" id="A0A366ES62"/>
<proteinExistence type="predicted"/>
<dbReference type="EMBL" id="QNRK01000035">
    <property type="protein sequence ID" value="RBP05237.1"/>
    <property type="molecule type" value="Genomic_DNA"/>
</dbReference>